<dbReference type="InterPro" id="IPR029071">
    <property type="entry name" value="Ubiquitin-like_domsf"/>
</dbReference>
<dbReference type="SMART" id="SM00213">
    <property type="entry name" value="UBQ"/>
    <property type="match status" value="2"/>
</dbReference>
<feature type="domain" description="Ubiquitin-like" evidence="1">
    <location>
        <begin position="1"/>
        <end position="72"/>
    </location>
</feature>
<dbReference type="InterPro" id="IPR019956">
    <property type="entry name" value="Ubiquitin_dom"/>
</dbReference>
<dbReference type="Pfam" id="PF00240">
    <property type="entry name" value="ubiquitin"/>
    <property type="match status" value="2"/>
</dbReference>
<dbReference type="PRINTS" id="PR00348">
    <property type="entry name" value="UBIQUITIN"/>
</dbReference>
<name>A0A0G4I637_9ALVE</name>
<protein>
    <recommendedName>
        <fullName evidence="1">Ubiquitin-like domain-containing protein</fullName>
    </recommendedName>
</protein>
<proteinExistence type="predicted"/>
<feature type="domain" description="Ubiquitin-like" evidence="1">
    <location>
        <begin position="83"/>
        <end position="153"/>
    </location>
</feature>
<dbReference type="SUPFAM" id="SSF54236">
    <property type="entry name" value="Ubiquitin-like"/>
    <property type="match status" value="2"/>
</dbReference>
<reference evidence="2" key="1">
    <citation type="submission" date="2014-11" db="EMBL/GenBank/DDBJ databases">
        <authorList>
            <person name="Otto D Thomas"/>
            <person name="Naeem Raeece"/>
        </authorList>
    </citation>
    <scope>NUCLEOTIDE SEQUENCE</scope>
</reference>
<dbReference type="Gene3D" id="3.10.20.90">
    <property type="entry name" value="Phosphatidylinositol 3-kinase Catalytic Subunit, Chain A, domain 1"/>
    <property type="match status" value="2"/>
</dbReference>
<dbReference type="PhylomeDB" id="A0A0G4I637"/>
<organism evidence="2">
    <name type="scientific">Chromera velia CCMP2878</name>
    <dbReference type="NCBI Taxonomy" id="1169474"/>
    <lineage>
        <taxon>Eukaryota</taxon>
        <taxon>Sar</taxon>
        <taxon>Alveolata</taxon>
        <taxon>Colpodellida</taxon>
        <taxon>Chromeraceae</taxon>
        <taxon>Chromera</taxon>
    </lineage>
</organism>
<dbReference type="EMBL" id="CDMZ01005256">
    <property type="protein sequence ID" value="CEM52466.1"/>
    <property type="molecule type" value="Genomic_DNA"/>
</dbReference>
<gene>
    <name evidence="2" type="ORF">Cvel_36225</name>
</gene>
<dbReference type="VEuPathDB" id="CryptoDB:Cvel_36225"/>
<accession>A0A0G4I637</accession>
<evidence type="ECO:0000313" key="2">
    <source>
        <dbReference type="EMBL" id="CEM52466.1"/>
    </source>
</evidence>
<sequence>MQIFIKDLEGRTLCHSCDAQSRVQDLKEDFERIRGVPNNLVRLIVNGKQLQDDSASLEKAGVTPQCTVFTALPGVVTYDGRAMQIFVRTLAGKDTSLDVKHSDSILDVKKKYYNKEGLPPDQQHMIYAGQTLDNDEGTLFDYKIRNQSTVYVIPWLRDQKSDAQGSVLMEIFVKTCTGSVASLQVHPLDSITKVCL</sequence>
<dbReference type="PANTHER" id="PTHR10666">
    <property type="entry name" value="UBIQUITIN"/>
    <property type="match status" value="1"/>
</dbReference>
<dbReference type="PROSITE" id="PS50053">
    <property type="entry name" value="UBIQUITIN_2"/>
    <property type="match status" value="2"/>
</dbReference>
<dbReference type="InterPro" id="IPR000626">
    <property type="entry name" value="Ubiquitin-like_dom"/>
</dbReference>
<dbReference type="AlphaFoldDB" id="A0A0G4I637"/>
<dbReference type="InterPro" id="IPR050158">
    <property type="entry name" value="Ubiquitin_ubiquitin-like"/>
</dbReference>
<evidence type="ECO:0000259" key="1">
    <source>
        <dbReference type="PROSITE" id="PS50053"/>
    </source>
</evidence>